<dbReference type="InterPro" id="IPR025751">
    <property type="entry name" value="RsbRD_N_dom"/>
</dbReference>
<dbReference type="InterPro" id="IPR002645">
    <property type="entry name" value="STAS_dom"/>
</dbReference>
<protein>
    <submittedName>
        <fullName evidence="3">STAS domain-containing protein</fullName>
    </submittedName>
</protein>
<comment type="caution">
    <text evidence="3">The sequence shown here is derived from an EMBL/GenBank/DDBJ whole genome shotgun (WGS) entry which is preliminary data.</text>
</comment>
<reference evidence="3" key="1">
    <citation type="submission" date="2022-11" db="EMBL/GenBank/DDBJ databases">
        <title>Minimal conservation of predation-associated metabolite biosynthetic gene clusters underscores biosynthetic potential of Myxococcota including descriptions for ten novel species: Archangium lansinium sp. nov., Myxococcus landrumus sp. nov., Nannocystis bai.</title>
        <authorList>
            <person name="Ahearne A."/>
            <person name="Stevens C."/>
            <person name="Phillips K."/>
        </authorList>
    </citation>
    <scope>NUCLEOTIDE SEQUENCE</scope>
    <source>
        <strain evidence="3">Na p29</strain>
    </source>
</reference>
<name>A0A9X3EKU0_9BACT</name>
<dbReference type="Proteomes" id="UP001150924">
    <property type="component" value="Unassembled WGS sequence"/>
</dbReference>
<sequence>MEPSAAERAIEYYRRRLDELVLASCERVRAADLPFYRAFPLAAMQASVKRVFEAVAADLESDVPHAYPAILSALGVQRASMGVSVTEITAGMHFGFEVVSEAFAVDFAADPDPMLFWERKRGKIAYAGVAALADAYLVAREALIRTQADEILALSTQVLPLHPGVLVCPLIGHFDRERVEAVTTAVLAAVVRHRSRVVLFDLSGVPQMDIEMADPLVGASRAVKLLGAQALLVGMRPEVARIIAALGIDIQEIPALGDLAGGLAHALALLGKQIVDA</sequence>
<dbReference type="Pfam" id="PF01740">
    <property type="entry name" value="STAS"/>
    <property type="match status" value="1"/>
</dbReference>
<proteinExistence type="predicted"/>
<dbReference type="SUPFAM" id="SSF52091">
    <property type="entry name" value="SpoIIaa-like"/>
    <property type="match status" value="1"/>
</dbReference>
<feature type="domain" description="STAS" evidence="2">
    <location>
        <begin position="155"/>
        <end position="266"/>
    </location>
</feature>
<evidence type="ECO:0000313" key="4">
    <source>
        <dbReference type="Proteomes" id="UP001150924"/>
    </source>
</evidence>
<dbReference type="PROSITE" id="PS50801">
    <property type="entry name" value="STAS"/>
    <property type="match status" value="1"/>
</dbReference>
<dbReference type="CDD" id="cd07041">
    <property type="entry name" value="STAS_RsbR_RsbS_like"/>
    <property type="match status" value="1"/>
</dbReference>
<dbReference type="PANTHER" id="PTHR33745">
    <property type="entry name" value="RSBT ANTAGONIST PROTEIN RSBS-RELATED"/>
    <property type="match status" value="1"/>
</dbReference>
<evidence type="ECO:0000313" key="3">
    <source>
        <dbReference type="EMBL" id="MCY1005852.1"/>
    </source>
</evidence>
<keyword evidence="4" id="KW-1185">Reference proteome</keyword>
<dbReference type="Gene3D" id="3.30.750.24">
    <property type="entry name" value="STAS domain"/>
    <property type="match status" value="1"/>
</dbReference>
<gene>
    <name evidence="3" type="ORF">OV079_09785</name>
</gene>
<dbReference type="AlphaFoldDB" id="A0A9X3EKU0"/>
<dbReference type="InterPro" id="IPR051932">
    <property type="entry name" value="Bact_StressResp_Reg"/>
</dbReference>
<evidence type="ECO:0000259" key="2">
    <source>
        <dbReference type="PROSITE" id="PS50801"/>
    </source>
</evidence>
<dbReference type="InterPro" id="IPR036513">
    <property type="entry name" value="STAS_dom_sf"/>
</dbReference>
<evidence type="ECO:0000256" key="1">
    <source>
        <dbReference type="ARBA" id="ARBA00022553"/>
    </source>
</evidence>
<dbReference type="Pfam" id="PF14361">
    <property type="entry name" value="RsbRD_N"/>
    <property type="match status" value="1"/>
</dbReference>
<keyword evidence="1" id="KW-0597">Phosphoprotein</keyword>
<dbReference type="EMBL" id="JAPNKE010000002">
    <property type="protein sequence ID" value="MCY1005852.1"/>
    <property type="molecule type" value="Genomic_DNA"/>
</dbReference>
<dbReference type="RefSeq" id="WP_267767719.1">
    <property type="nucleotide sequence ID" value="NZ_JAPNKE010000002.1"/>
</dbReference>
<organism evidence="3 4">
    <name type="scientific">Nannocystis pusilla</name>
    <dbReference type="NCBI Taxonomy" id="889268"/>
    <lineage>
        <taxon>Bacteria</taxon>
        <taxon>Pseudomonadati</taxon>
        <taxon>Myxococcota</taxon>
        <taxon>Polyangia</taxon>
        <taxon>Nannocystales</taxon>
        <taxon>Nannocystaceae</taxon>
        <taxon>Nannocystis</taxon>
    </lineage>
</organism>
<accession>A0A9X3EKU0</accession>
<dbReference type="PANTHER" id="PTHR33745:SF3">
    <property type="entry name" value="RSBT CO-ANTAGONIST PROTEIN RSBRC"/>
    <property type="match status" value="1"/>
</dbReference>